<feature type="domain" description="Glycosyl hydrolase family 13 catalytic" evidence="5">
    <location>
        <begin position="316"/>
        <end position="735"/>
    </location>
</feature>
<dbReference type="AlphaFoldDB" id="A0A4U1IMJ2"/>
<gene>
    <name evidence="6" type="ORF">E8A74_46990</name>
</gene>
<reference evidence="6 7" key="1">
    <citation type="submission" date="2019-04" db="EMBL/GenBank/DDBJ databases">
        <authorList>
            <person name="Li Y."/>
            <person name="Wang J."/>
        </authorList>
    </citation>
    <scope>NUCLEOTIDE SEQUENCE [LARGE SCALE GENOMIC DNA]</scope>
    <source>
        <strain evidence="6 7">DSM 14668</strain>
    </source>
</reference>
<dbReference type="GO" id="GO:0009313">
    <property type="term" value="P:oligosaccharide catabolic process"/>
    <property type="evidence" value="ECO:0007669"/>
    <property type="project" value="TreeGrafter"/>
</dbReference>
<evidence type="ECO:0000256" key="2">
    <source>
        <dbReference type="ARBA" id="ARBA00022729"/>
    </source>
</evidence>
<evidence type="ECO:0000313" key="6">
    <source>
        <dbReference type="EMBL" id="TKC95282.1"/>
    </source>
</evidence>
<protein>
    <recommendedName>
        <fullName evidence="5">Glycosyl hydrolase family 13 catalytic domain-containing protein</fullName>
    </recommendedName>
</protein>
<dbReference type="Pfam" id="PF00128">
    <property type="entry name" value="Alpha-amylase"/>
    <property type="match status" value="1"/>
</dbReference>
<dbReference type="SMART" id="SM00642">
    <property type="entry name" value="Aamy"/>
    <property type="match status" value="1"/>
</dbReference>
<evidence type="ECO:0000313" key="7">
    <source>
        <dbReference type="Proteomes" id="UP000309215"/>
    </source>
</evidence>
<dbReference type="InterPro" id="IPR005323">
    <property type="entry name" value="CBM41_pullulanase"/>
</dbReference>
<evidence type="ECO:0000256" key="1">
    <source>
        <dbReference type="ARBA" id="ARBA00008061"/>
    </source>
</evidence>
<dbReference type="GO" id="GO:0004556">
    <property type="term" value="F:alpha-amylase activity"/>
    <property type="evidence" value="ECO:0007669"/>
    <property type="project" value="TreeGrafter"/>
</dbReference>
<dbReference type="Gene3D" id="3.20.20.80">
    <property type="entry name" value="Glycosidases"/>
    <property type="match status" value="1"/>
</dbReference>
<keyword evidence="3" id="KW-0378">Hydrolase</keyword>
<evidence type="ECO:0000256" key="3">
    <source>
        <dbReference type="ARBA" id="ARBA00022801"/>
    </source>
</evidence>
<dbReference type="EMBL" id="SSMQ01000097">
    <property type="protein sequence ID" value="TKC95282.1"/>
    <property type="molecule type" value="Genomic_DNA"/>
</dbReference>
<sequence length="872" mass="94576">MRREGVFAGPGRLRQNGRFTMRRYLGYSILGSLACLLALNAGCEGEDLNTGGTGGSGLTTNTGSAGAGAGTGGAGGIVQESFIRIHYRLQDGGDPKSWGVHFWGAGSTSPAWGTPQVFDGTDEFGVYTDVRVTVTGDADDAWLGLIPVQCSNGDCKKDVETGVRFVDLTKNAQDANVAECWITQGQAVSTTPPAAAGPAYEISRPKDFIDLGNGSVRMMFRVAKGSTGTVEYGAAAGTLDKKATWTSADDINKNGLVITGLTPGEAMYYRISTKLDVDGQTLEDTSDVLDLKPISYTSITDAADWASWGSKGIMYQLIVRTFADGGATKAVGDSKTESGIDTTKMDGVGDLVGLRKALPYLKELGADAIWMTPVFKAKSYHGYDTTDFYDIDPSVGTRKDFTDLTEAAHAAGIKIILDLVQNHVADVNPWFVAGADPKHADYDKYHDWFVWSDQYSNMLADGHPWDGSAVMWACKNYQCYHQIFGGPMPELNYRNPAVRAEMKKISQHWIDLGADGYRLDASKHIDQFDDNAKISLDKHGTHVWWKEFNHFVKKEVVRPAGSAAVLLTGENRWDDPAQYGEMMPYGGDMDSQFDFPFRSIVGNFVNGQAGEAIDFVGYVNKVQADLAAGGNGGSPHHYLERFLSNHDLERPATQFEGAGAALDAKLKQAATIVLTVPGMPVIYYGEEFGKKGKRDKFLGNEAWDRDELIREPMSWFETNVFAGDKTAAWNIDAAATNEANKDVLPFAGVGITVAPNPEYPFVKFMAEQEPASWAAQETDASSLLHHYRKLVAIRKAHAVFTDLAATITLVKNTADVYEYKLQSGAETISVVLNRTSTPQPIPWGAAATELLTGMTGMSFDVPAYGAIIVQNN</sequence>
<dbReference type="InterPro" id="IPR013784">
    <property type="entry name" value="Carb-bd-like_fold"/>
</dbReference>
<comment type="similarity">
    <text evidence="1">Belongs to the glycosyl hydrolase 13 family.</text>
</comment>
<dbReference type="CDD" id="cd10315">
    <property type="entry name" value="CBM41_pullulanase"/>
    <property type="match status" value="1"/>
</dbReference>
<dbReference type="OrthoDB" id="9805159at2"/>
<dbReference type="SUPFAM" id="SSF51445">
    <property type="entry name" value="(Trans)glycosidases"/>
    <property type="match status" value="1"/>
</dbReference>
<comment type="caution">
    <text evidence="6">The sequence shown here is derived from an EMBL/GenBank/DDBJ whole genome shotgun (WGS) entry which is preliminary data.</text>
</comment>
<keyword evidence="4" id="KW-0326">Glycosidase</keyword>
<proteinExistence type="inferred from homology"/>
<evidence type="ECO:0000256" key="4">
    <source>
        <dbReference type="ARBA" id="ARBA00023295"/>
    </source>
</evidence>
<dbReference type="PANTHER" id="PTHR10357">
    <property type="entry name" value="ALPHA-AMYLASE FAMILY MEMBER"/>
    <property type="match status" value="1"/>
</dbReference>
<dbReference type="Pfam" id="PF03714">
    <property type="entry name" value="PUD"/>
    <property type="match status" value="1"/>
</dbReference>
<dbReference type="GO" id="GO:0030246">
    <property type="term" value="F:carbohydrate binding"/>
    <property type="evidence" value="ECO:0007669"/>
    <property type="project" value="InterPro"/>
</dbReference>
<dbReference type="InterPro" id="IPR045857">
    <property type="entry name" value="O16G_dom_2"/>
</dbReference>
<dbReference type="InterPro" id="IPR017853">
    <property type="entry name" value="GH"/>
</dbReference>
<dbReference type="Gene3D" id="3.90.400.10">
    <property type="entry name" value="Oligo-1,6-glucosidase, Domain 2"/>
    <property type="match status" value="1"/>
</dbReference>
<dbReference type="Proteomes" id="UP000309215">
    <property type="component" value="Unassembled WGS sequence"/>
</dbReference>
<accession>A0A4U1IMJ2</accession>
<dbReference type="SUPFAM" id="SSF49452">
    <property type="entry name" value="Starch-binding domain-like"/>
    <property type="match status" value="1"/>
</dbReference>
<dbReference type="Gene3D" id="2.60.40.1110">
    <property type="match status" value="1"/>
</dbReference>
<organism evidence="6 7">
    <name type="scientific">Polyangium fumosum</name>
    <dbReference type="NCBI Taxonomy" id="889272"/>
    <lineage>
        <taxon>Bacteria</taxon>
        <taxon>Pseudomonadati</taxon>
        <taxon>Myxococcota</taxon>
        <taxon>Polyangia</taxon>
        <taxon>Polyangiales</taxon>
        <taxon>Polyangiaceae</taxon>
        <taxon>Polyangium</taxon>
    </lineage>
</organism>
<name>A0A4U1IMJ2_9BACT</name>
<dbReference type="PANTHER" id="PTHR10357:SF179">
    <property type="entry name" value="NEUTRAL AND BASIC AMINO ACID TRANSPORT PROTEIN RBAT"/>
    <property type="match status" value="1"/>
</dbReference>
<dbReference type="PROSITE" id="PS51257">
    <property type="entry name" value="PROKAR_LIPOPROTEIN"/>
    <property type="match status" value="1"/>
</dbReference>
<keyword evidence="2" id="KW-0732">Signal</keyword>
<evidence type="ECO:0000259" key="5">
    <source>
        <dbReference type="SMART" id="SM00642"/>
    </source>
</evidence>
<keyword evidence="7" id="KW-1185">Reference proteome</keyword>
<dbReference type="InterPro" id="IPR006047">
    <property type="entry name" value="GH13_cat_dom"/>
</dbReference>